<dbReference type="InterPro" id="IPR044068">
    <property type="entry name" value="CB"/>
</dbReference>
<dbReference type="InterPro" id="IPR013762">
    <property type="entry name" value="Integrase-like_cat_sf"/>
</dbReference>
<dbReference type="PANTHER" id="PTHR30349:SF41">
    <property type="entry name" value="INTEGRASE_RECOMBINASE PROTEIN MJ0367-RELATED"/>
    <property type="match status" value="1"/>
</dbReference>
<dbReference type="PANTHER" id="PTHR30349">
    <property type="entry name" value="PHAGE INTEGRASE-RELATED"/>
    <property type="match status" value="1"/>
</dbReference>
<dbReference type="InterPro" id="IPR050090">
    <property type="entry name" value="Tyrosine_recombinase_XerCD"/>
</dbReference>
<feature type="domain" description="Core-binding (CB)" evidence="6">
    <location>
        <begin position="108"/>
        <end position="192"/>
    </location>
</feature>
<dbReference type="Pfam" id="PF00589">
    <property type="entry name" value="Phage_integrase"/>
    <property type="match status" value="1"/>
</dbReference>
<proteinExistence type="inferred from homology"/>
<keyword evidence="3" id="KW-0233">DNA recombination</keyword>
<dbReference type="PROSITE" id="PS51900">
    <property type="entry name" value="CB"/>
    <property type="match status" value="1"/>
</dbReference>
<evidence type="ECO:0000256" key="4">
    <source>
        <dbReference type="PROSITE-ProRule" id="PRU01248"/>
    </source>
</evidence>
<gene>
    <name evidence="7" type="ORF">ACFO7V_14415</name>
</gene>
<comment type="similarity">
    <text evidence="1">Belongs to the 'phage' integrase family.</text>
</comment>
<sequence>MDTSVQEIGTAVVDALRAAGYMESTIGQYQKSIKQLGLLAAHQDGIYTCELGTRFVSMTTSPRTGKFSQQRSNDYRRLIHLCDAYLLTGCVDLAVRQRPSTMPSPKTPEFCQLLSLWGQDMKQRELAQVTLYSFGSMATQYLAYLEAQGIFTWDKADGASVLGFLESLRGQWAETTMWSVVANFRPFLKFMQRTDLLDALALARARRHHQIHEILSPASERIVVEFCRDNPAVSARDAAIVLLCLVSGLRACDIISLKLEEVDWRGSTLGIVQQKTGNPLTLPLPSLVLKKLADYVLHERPETTAAQVFIRWKAPHQAFGGHSSIYRVISTVFRTAGVDDMKVGSRMLRYNAASNLLRASTPLPTISAVLGHASADSTNVYLSTDVEQLLACVLPLPVSQKQ</sequence>
<dbReference type="EMBL" id="JBHSHE010000065">
    <property type="protein sequence ID" value="MFC4717323.1"/>
    <property type="molecule type" value="Genomic_DNA"/>
</dbReference>
<dbReference type="InterPro" id="IPR010998">
    <property type="entry name" value="Integrase_recombinase_N"/>
</dbReference>
<reference evidence="8" key="1">
    <citation type="journal article" date="2019" name="Int. J. Syst. Evol. Microbiol.">
        <title>The Global Catalogue of Microorganisms (GCM) 10K type strain sequencing project: providing services to taxonomists for standard genome sequencing and annotation.</title>
        <authorList>
            <consortium name="The Broad Institute Genomics Platform"/>
            <consortium name="The Broad Institute Genome Sequencing Center for Infectious Disease"/>
            <person name="Wu L."/>
            <person name="Ma J."/>
        </authorList>
    </citation>
    <scope>NUCLEOTIDE SEQUENCE [LARGE SCALE GENOMIC DNA]</scope>
    <source>
        <strain evidence="8">CGMCC 1.12849</strain>
    </source>
</reference>
<dbReference type="Proteomes" id="UP001595884">
    <property type="component" value="Unassembled WGS sequence"/>
</dbReference>
<evidence type="ECO:0000313" key="8">
    <source>
        <dbReference type="Proteomes" id="UP001595884"/>
    </source>
</evidence>
<keyword evidence="2 4" id="KW-0238">DNA-binding</keyword>
<feature type="domain" description="Tyr recombinase" evidence="5">
    <location>
        <begin position="210"/>
        <end position="394"/>
    </location>
</feature>
<dbReference type="Gene3D" id="1.10.150.130">
    <property type="match status" value="1"/>
</dbReference>
<dbReference type="InterPro" id="IPR011010">
    <property type="entry name" value="DNA_brk_join_enz"/>
</dbReference>
<evidence type="ECO:0000259" key="5">
    <source>
        <dbReference type="PROSITE" id="PS51898"/>
    </source>
</evidence>
<evidence type="ECO:0000256" key="1">
    <source>
        <dbReference type="ARBA" id="ARBA00008857"/>
    </source>
</evidence>
<dbReference type="CDD" id="cd01188">
    <property type="entry name" value="INT_RitA_C_like"/>
    <property type="match status" value="1"/>
</dbReference>
<keyword evidence="8" id="KW-1185">Reference proteome</keyword>
<dbReference type="SUPFAM" id="SSF56349">
    <property type="entry name" value="DNA breaking-rejoining enzymes"/>
    <property type="match status" value="1"/>
</dbReference>
<name>A0ABV9MRP2_9MICC</name>
<organism evidence="7 8">
    <name type="scientific">Glutamicibacter bergerei</name>
    <dbReference type="NCBI Taxonomy" id="256702"/>
    <lineage>
        <taxon>Bacteria</taxon>
        <taxon>Bacillati</taxon>
        <taxon>Actinomycetota</taxon>
        <taxon>Actinomycetes</taxon>
        <taxon>Micrococcales</taxon>
        <taxon>Micrococcaceae</taxon>
        <taxon>Glutamicibacter</taxon>
    </lineage>
</organism>
<dbReference type="PROSITE" id="PS51898">
    <property type="entry name" value="TYR_RECOMBINASE"/>
    <property type="match status" value="1"/>
</dbReference>
<dbReference type="RefSeq" id="WP_346059403.1">
    <property type="nucleotide sequence ID" value="NZ_BAAAVQ010000045.1"/>
</dbReference>
<evidence type="ECO:0000256" key="3">
    <source>
        <dbReference type="ARBA" id="ARBA00023172"/>
    </source>
</evidence>
<evidence type="ECO:0000313" key="7">
    <source>
        <dbReference type="EMBL" id="MFC4717323.1"/>
    </source>
</evidence>
<dbReference type="InterPro" id="IPR002104">
    <property type="entry name" value="Integrase_catalytic"/>
</dbReference>
<evidence type="ECO:0000259" key="6">
    <source>
        <dbReference type="PROSITE" id="PS51900"/>
    </source>
</evidence>
<evidence type="ECO:0000256" key="2">
    <source>
        <dbReference type="ARBA" id="ARBA00023125"/>
    </source>
</evidence>
<dbReference type="Gene3D" id="1.10.443.10">
    <property type="entry name" value="Intergrase catalytic core"/>
    <property type="match status" value="1"/>
</dbReference>
<protein>
    <submittedName>
        <fullName evidence="7">Site-specific integrase</fullName>
    </submittedName>
</protein>
<comment type="caution">
    <text evidence="7">The sequence shown here is derived from an EMBL/GenBank/DDBJ whole genome shotgun (WGS) entry which is preliminary data.</text>
</comment>
<accession>A0ABV9MRP2</accession>